<dbReference type="Proteomes" id="UP000325008">
    <property type="component" value="Unassembled WGS sequence"/>
</dbReference>
<dbReference type="EMBL" id="OOIQ01000004">
    <property type="protein sequence ID" value="SPO44793.1"/>
    <property type="molecule type" value="Genomic_DNA"/>
</dbReference>
<sequence>MVANTHDGQQPTLRRSNPGHLDMIVVSARYHASCRRAFHLASPSVSDGHVRRRRGSLASMLASPSRFLTQIMRRHAPFFRISVDRALKASGVRIRVDGGACEIVRLRHCDAPSPRRHTPAILRPESPAHGGKLVRLQCGCGVRERMHGGERKLHAAARYQRLQTASPIDLASAQLGAPRVPPTPRLRVRHILSSSALFSSMRSWSRFERARQA</sequence>
<accession>A0A5C3FKA3</accession>
<comment type="caution">
    <text evidence="1">The sequence shown here is derived from an EMBL/GenBank/DDBJ whole genome shotgun (WGS) entry which is preliminary data.</text>
</comment>
<proteinExistence type="predicted"/>
<evidence type="ECO:0000313" key="2">
    <source>
        <dbReference type="Proteomes" id="UP000325008"/>
    </source>
</evidence>
<reference evidence="1" key="1">
    <citation type="submission" date="2018-03" db="EMBL/GenBank/DDBJ databases">
        <authorList>
            <person name="Guldener U."/>
        </authorList>
    </citation>
    <scope>NUCLEOTIDE SEQUENCE [LARGE SCALE GENOMIC DNA]</scope>
    <source>
        <strain evidence="1">ATCC34888</strain>
    </source>
</reference>
<evidence type="ECO:0000313" key="1">
    <source>
        <dbReference type="EMBL" id="SPO44793.1"/>
    </source>
</evidence>
<dbReference type="AlphaFoldDB" id="A0A5C3FKA3"/>
<gene>
    <name evidence="1" type="ORF">PSANT_02479</name>
</gene>
<name>A0A5C3FKA3_PSEA2</name>
<keyword evidence="2" id="KW-1185">Reference proteome</keyword>
<protein>
    <submittedName>
        <fullName evidence="1">Uncharacterized protein</fullName>
    </submittedName>
</protein>
<organism evidence="1 2">
    <name type="scientific">Pseudozyma antarctica</name>
    <name type="common">Yeast</name>
    <name type="synonym">Candida antarctica</name>
    <dbReference type="NCBI Taxonomy" id="84753"/>
    <lineage>
        <taxon>Eukaryota</taxon>
        <taxon>Fungi</taxon>
        <taxon>Dikarya</taxon>
        <taxon>Basidiomycota</taxon>
        <taxon>Ustilaginomycotina</taxon>
        <taxon>Ustilaginomycetes</taxon>
        <taxon>Ustilaginales</taxon>
        <taxon>Ustilaginaceae</taxon>
        <taxon>Moesziomyces</taxon>
    </lineage>
</organism>